<name>A0A1J6JTN9_NICAT</name>
<sequence length="69" mass="7844">MLCFFLKISNAAHLLFQFPSSLLVFSLPGQFILLDCTVIRKNWDIWSCFPFQLGVNSIPALSKGFTTFL</sequence>
<dbReference type="Proteomes" id="UP000187609">
    <property type="component" value="Unassembled WGS sequence"/>
</dbReference>
<keyword evidence="2" id="KW-1185">Reference proteome</keyword>
<accession>A0A1J6JTN9</accession>
<organism evidence="1 2">
    <name type="scientific">Nicotiana attenuata</name>
    <name type="common">Coyote tobacco</name>
    <dbReference type="NCBI Taxonomy" id="49451"/>
    <lineage>
        <taxon>Eukaryota</taxon>
        <taxon>Viridiplantae</taxon>
        <taxon>Streptophyta</taxon>
        <taxon>Embryophyta</taxon>
        <taxon>Tracheophyta</taxon>
        <taxon>Spermatophyta</taxon>
        <taxon>Magnoliopsida</taxon>
        <taxon>eudicotyledons</taxon>
        <taxon>Gunneridae</taxon>
        <taxon>Pentapetalae</taxon>
        <taxon>asterids</taxon>
        <taxon>lamiids</taxon>
        <taxon>Solanales</taxon>
        <taxon>Solanaceae</taxon>
        <taxon>Nicotianoideae</taxon>
        <taxon>Nicotianeae</taxon>
        <taxon>Nicotiana</taxon>
    </lineage>
</organism>
<reference evidence="1" key="1">
    <citation type="submission" date="2016-11" db="EMBL/GenBank/DDBJ databases">
        <title>The genome of Nicotiana attenuata.</title>
        <authorList>
            <person name="Xu S."/>
            <person name="Brockmoeller T."/>
            <person name="Gaquerel E."/>
            <person name="Navarro A."/>
            <person name="Kuhl H."/>
            <person name="Gase K."/>
            <person name="Ling Z."/>
            <person name="Zhou W."/>
            <person name="Kreitzer C."/>
            <person name="Stanke M."/>
            <person name="Tang H."/>
            <person name="Lyons E."/>
            <person name="Pandey P."/>
            <person name="Pandey S.P."/>
            <person name="Timmermann B."/>
            <person name="Baldwin I.T."/>
        </authorList>
    </citation>
    <scope>NUCLEOTIDE SEQUENCE [LARGE SCALE GENOMIC DNA]</scope>
    <source>
        <strain evidence="1">UT</strain>
    </source>
</reference>
<dbReference type="AlphaFoldDB" id="A0A1J6JTN9"/>
<evidence type="ECO:0000313" key="1">
    <source>
        <dbReference type="EMBL" id="OIT19852.1"/>
    </source>
</evidence>
<gene>
    <name evidence="1" type="ORF">A4A49_39884</name>
</gene>
<dbReference type="Gramene" id="OIT19852">
    <property type="protein sequence ID" value="OIT19852"/>
    <property type="gene ID" value="A4A49_39884"/>
</dbReference>
<protein>
    <submittedName>
        <fullName evidence="1">Uncharacterized protein</fullName>
    </submittedName>
</protein>
<dbReference type="EMBL" id="MJEQ01006115">
    <property type="protein sequence ID" value="OIT19852.1"/>
    <property type="molecule type" value="Genomic_DNA"/>
</dbReference>
<evidence type="ECO:0000313" key="2">
    <source>
        <dbReference type="Proteomes" id="UP000187609"/>
    </source>
</evidence>
<proteinExistence type="predicted"/>
<comment type="caution">
    <text evidence="1">The sequence shown here is derived from an EMBL/GenBank/DDBJ whole genome shotgun (WGS) entry which is preliminary data.</text>
</comment>